<name>A0A0A2EIR7_9PORP</name>
<dbReference type="Proteomes" id="UP000030103">
    <property type="component" value="Unassembled WGS sequence"/>
</dbReference>
<reference evidence="1 3" key="1">
    <citation type="submission" date="2014-09" db="EMBL/GenBank/DDBJ databases">
        <title>Draft Genome Sequence of Porphyromonas macacae COT-192_OH2859.</title>
        <authorList>
            <person name="Wallis C."/>
            <person name="Deusch O."/>
            <person name="O'Flynn C."/>
            <person name="Davis I."/>
            <person name="Horsfall A."/>
            <person name="Kirkwood N."/>
            <person name="Harris S."/>
            <person name="Eisen J.A."/>
            <person name="Coil D.A."/>
            <person name="Darling A.E."/>
            <person name="Jospin G."/>
            <person name="Alexiev A."/>
        </authorList>
    </citation>
    <scope>NUCLEOTIDE SEQUENCE [LARGE SCALE GENOMIC DNA]</scope>
    <source>
        <strain evidence="3">COT-192 OH2859</strain>
        <strain evidence="1">COT-192_OH2859</strain>
    </source>
</reference>
<dbReference type="AlphaFoldDB" id="A0A0A2EIR7"/>
<evidence type="ECO:0000313" key="1">
    <source>
        <dbReference type="EMBL" id="KGN76284.1"/>
    </source>
</evidence>
<dbReference type="Pfam" id="PF05402">
    <property type="entry name" value="PqqD"/>
    <property type="match status" value="1"/>
</dbReference>
<proteinExistence type="predicted"/>
<evidence type="ECO:0000313" key="3">
    <source>
        <dbReference type="Proteomes" id="UP000030103"/>
    </source>
</evidence>
<dbReference type="EMBL" id="UGTF01000002">
    <property type="protein sequence ID" value="SUB88265.1"/>
    <property type="molecule type" value="Genomic_DNA"/>
</dbReference>
<evidence type="ECO:0000313" key="2">
    <source>
        <dbReference type="EMBL" id="SUB88265.1"/>
    </source>
</evidence>
<organism evidence="1 3">
    <name type="scientific">Porphyromonas macacae</name>
    <dbReference type="NCBI Taxonomy" id="28115"/>
    <lineage>
        <taxon>Bacteria</taxon>
        <taxon>Pseudomonadati</taxon>
        <taxon>Bacteroidota</taxon>
        <taxon>Bacteroidia</taxon>
        <taxon>Bacteroidales</taxon>
        <taxon>Porphyromonadaceae</taxon>
        <taxon>Porphyromonas</taxon>
    </lineage>
</organism>
<dbReference type="EMBL" id="JRFA01000002">
    <property type="protein sequence ID" value="KGN76284.1"/>
    <property type="molecule type" value="Genomic_DNA"/>
</dbReference>
<dbReference type="Proteomes" id="UP000254156">
    <property type="component" value="Unassembled WGS sequence"/>
</dbReference>
<keyword evidence="3" id="KW-1185">Reference proteome</keyword>
<evidence type="ECO:0008006" key="5">
    <source>
        <dbReference type="Google" id="ProtNLM"/>
    </source>
</evidence>
<accession>A0A0A2EIR7</accession>
<evidence type="ECO:0000313" key="4">
    <source>
        <dbReference type="Proteomes" id="UP000254156"/>
    </source>
</evidence>
<reference evidence="2 4" key="2">
    <citation type="submission" date="2018-06" db="EMBL/GenBank/DDBJ databases">
        <authorList>
            <consortium name="Pathogen Informatics"/>
            <person name="Doyle S."/>
        </authorList>
    </citation>
    <scope>NUCLEOTIDE SEQUENCE [LARGE SCALE GENOMIC DNA]</scope>
    <source>
        <strain evidence="2 4">NCTC11632</strain>
    </source>
</reference>
<dbReference type="OrthoDB" id="9795908at2"/>
<gene>
    <name evidence="1" type="ORF">HQ47_00360</name>
    <name evidence="2" type="ORF">NCTC11632_00328</name>
</gene>
<dbReference type="STRING" id="28115.HQ47_00360"/>
<protein>
    <recommendedName>
        <fullName evidence="5">PqqD family protein</fullName>
    </recommendedName>
</protein>
<sequence>MQIKKNISLRNVGGENLLFADNNRQINLSRIISLNESAAYLFLETGEKEFTVESWANLLVKKYQITDEQAFSDAATLVKKLTEAGIID</sequence>
<dbReference type="InterPro" id="IPR008792">
    <property type="entry name" value="PQQD"/>
</dbReference>
<dbReference type="RefSeq" id="WP_025004442.1">
    <property type="nucleotide sequence ID" value="NZ_JASBZX010000009.1"/>
</dbReference>